<gene>
    <name evidence="8" type="ORF">CVV26_00575</name>
</gene>
<dbReference type="InterPro" id="IPR000212">
    <property type="entry name" value="DNA_helicase_UvrD/REP"/>
</dbReference>
<dbReference type="Pfam" id="PF00580">
    <property type="entry name" value="UvrD-helicase"/>
    <property type="match status" value="1"/>
</dbReference>
<keyword evidence="3 6" id="KW-0347">Helicase</keyword>
<keyword evidence="1 6" id="KW-0547">Nucleotide-binding</keyword>
<dbReference type="GO" id="GO:0043138">
    <property type="term" value="F:3'-5' DNA helicase activity"/>
    <property type="evidence" value="ECO:0007669"/>
    <property type="project" value="TreeGrafter"/>
</dbReference>
<evidence type="ECO:0000256" key="6">
    <source>
        <dbReference type="PROSITE-ProRule" id="PRU00560"/>
    </source>
</evidence>
<keyword evidence="5" id="KW-0238">DNA-binding</keyword>
<dbReference type="PANTHER" id="PTHR11070:SF2">
    <property type="entry name" value="ATP-DEPENDENT DNA HELICASE SRS2"/>
    <property type="match status" value="1"/>
</dbReference>
<dbReference type="InterPro" id="IPR013986">
    <property type="entry name" value="DExx_box_DNA_helicase_dom_sf"/>
</dbReference>
<proteinExistence type="predicted"/>
<dbReference type="GO" id="GO:0003677">
    <property type="term" value="F:DNA binding"/>
    <property type="evidence" value="ECO:0007669"/>
    <property type="project" value="UniProtKB-KW"/>
</dbReference>
<evidence type="ECO:0000256" key="3">
    <source>
        <dbReference type="ARBA" id="ARBA00022806"/>
    </source>
</evidence>
<evidence type="ECO:0000256" key="5">
    <source>
        <dbReference type="ARBA" id="ARBA00023125"/>
    </source>
</evidence>
<dbReference type="InterPro" id="IPR027417">
    <property type="entry name" value="P-loop_NTPase"/>
</dbReference>
<dbReference type="Gene3D" id="1.10.10.160">
    <property type="match status" value="1"/>
</dbReference>
<dbReference type="PANTHER" id="PTHR11070">
    <property type="entry name" value="UVRD / RECB / PCRA DNA HELICASE FAMILY MEMBER"/>
    <property type="match status" value="1"/>
</dbReference>
<dbReference type="GO" id="GO:0005524">
    <property type="term" value="F:ATP binding"/>
    <property type="evidence" value="ECO:0007669"/>
    <property type="project" value="UniProtKB-UniRule"/>
</dbReference>
<evidence type="ECO:0000313" key="9">
    <source>
        <dbReference type="Proteomes" id="UP000233414"/>
    </source>
</evidence>
<dbReference type="GO" id="GO:0000725">
    <property type="term" value="P:recombinational repair"/>
    <property type="evidence" value="ECO:0007669"/>
    <property type="project" value="TreeGrafter"/>
</dbReference>
<dbReference type="Proteomes" id="UP000233414">
    <property type="component" value="Unassembled WGS sequence"/>
</dbReference>
<reference evidence="8 9" key="1">
    <citation type="journal article" date="2017" name="ISME J.">
        <title>Potential for microbial H2 and metal transformations associated with novel bacteria and archaea in deep terrestrial subsurface sediments.</title>
        <authorList>
            <person name="Hernsdorf A.W."/>
            <person name="Amano Y."/>
            <person name="Miyakawa K."/>
            <person name="Ise K."/>
            <person name="Suzuki Y."/>
            <person name="Anantharaman K."/>
            <person name="Probst A."/>
            <person name="Burstein D."/>
            <person name="Thomas B.C."/>
            <person name="Banfield J.F."/>
        </authorList>
    </citation>
    <scope>NUCLEOTIDE SEQUENCE [LARGE SCALE GENOMIC DNA]</scope>
    <source>
        <strain evidence="8">HGW-Kuenenbacteria-1</strain>
    </source>
</reference>
<evidence type="ECO:0000256" key="4">
    <source>
        <dbReference type="ARBA" id="ARBA00022840"/>
    </source>
</evidence>
<feature type="domain" description="UvrD-like helicase ATP-binding" evidence="7">
    <location>
        <begin position="7"/>
        <end position="307"/>
    </location>
</feature>
<keyword evidence="2 6" id="KW-0378">Hydrolase</keyword>
<evidence type="ECO:0000259" key="7">
    <source>
        <dbReference type="PROSITE" id="PS51198"/>
    </source>
</evidence>
<keyword evidence="4 6" id="KW-0067">ATP-binding</keyword>
<accession>A0A2N1UPF7</accession>
<dbReference type="PROSITE" id="PS51198">
    <property type="entry name" value="UVRD_HELICASE_ATP_BIND"/>
    <property type="match status" value="1"/>
</dbReference>
<dbReference type="GO" id="GO:0005829">
    <property type="term" value="C:cytosol"/>
    <property type="evidence" value="ECO:0007669"/>
    <property type="project" value="TreeGrafter"/>
</dbReference>
<name>A0A2N1UPF7_9BACT</name>
<dbReference type="GO" id="GO:0033202">
    <property type="term" value="C:DNA helicase complex"/>
    <property type="evidence" value="ECO:0007669"/>
    <property type="project" value="TreeGrafter"/>
</dbReference>
<dbReference type="InterPro" id="IPR014016">
    <property type="entry name" value="UvrD-like_ATP-bd"/>
</dbReference>
<protein>
    <recommendedName>
        <fullName evidence="7">UvrD-like helicase ATP-binding domain-containing protein</fullName>
    </recommendedName>
</protein>
<evidence type="ECO:0000256" key="2">
    <source>
        <dbReference type="ARBA" id="ARBA00022801"/>
    </source>
</evidence>
<dbReference type="GO" id="GO:0016787">
    <property type="term" value="F:hydrolase activity"/>
    <property type="evidence" value="ECO:0007669"/>
    <property type="project" value="UniProtKB-UniRule"/>
</dbReference>
<dbReference type="CDD" id="cd17932">
    <property type="entry name" value="DEXQc_UvrD"/>
    <property type="match status" value="1"/>
</dbReference>
<dbReference type="AlphaFoldDB" id="A0A2N1UPF7"/>
<feature type="binding site" evidence="6">
    <location>
        <begin position="28"/>
        <end position="35"/>
    </location>
    <ligand>
        <name>ATP</name>
        <dbReference type="ChEBI" id="CHEBI:30616"/>
    </ligand>
</feature>
<sequence>MEKNLLENLNEEQKKAVTYKNGPLLIIAGAGTGKTTVITSRIAWLILSNQAKPEEILALTFTDKAAEEMEERVDILLPYGYVDLWISTFHSFAERILKQHAIDIGLSDNFKLLTQTEQNFLIRRNFDRFNLDYYRPLGNPTKFIQAMIKHFSRAKDEEIWPEDYLKYAEKLKKNLNKEKIKDQEIARINEIANAYHIYQQLLLENSALDFGDLINYTLKLFKKRPQILEKYQKQFKYILVDEFQDTNWAQYELIKLLSAQKNNITVSFDDDQSIYKFRGASISNVMQFKKDYPKAKQIALIKNYRSKQNILDLAYDFIQLNNPNRLEWQLQNQ</sequence>
<dbReference type="EMBL" id="PGYQ01000001">
    <property type="protein sequence ID" value="PKL72740.1"/>
    <property type="molecule type" value="Genomic_DNA"/>
</dbReference>
<dbReference type="SUPFAM" id="SSF52540">
    <property type="entry name" value="P-loop containing nucleoside triphosphate hydrolases"/>
    <property type="match status" value="1"/>
</dbReference>
<evidence type="ECO:0000256" key="1">
    <source>
        <dbReference type="ARBA" id="ARBA00022741"/>
    </source>
</evidence>
<organism evidence="8 9">
    <name type="scientific">Candidatus Kuenenbacteria bacterium HGW-Kuenenbacteria-1</name>
    <dbReference type="NCBI Taxonomy" id="2013812"/>
    <lineage>
        <taxon>Bacteria</taxon>
        <taxon>Candidatus Kueneniibacteriota</taxon>
    </lineage>
</organism>
<dbReference type="Gene3D" id="3.40.50.300">
    <property type="entry name" value="P-loop containing nucleotide triphosphate hydrolases"/>
    <property type="match status" value="1"/>
</dbReference>
<comment type="caution">
    <text evidence="8">The sequence shown here is derived from an EMBL/GenBank/DDBJ whole genome shotgun (WGS) entry which is preliminary data.</text>
</comment>
<evidence type="ECO:0000313" key="8">
    <source>
        <dbReference type="EMBL" id="PKL72740.1"/>
    </source>
</evidence>